<protein>
    <submittedName>
        <fullName evidence="2">Uncharacterized protein</fullName>
    </submittedName>
</protein>
<feature type="transmembrane region" description="Helical" evidence="1">
    <location>
        <begin position="486"/>
        <end position="505"/>
    </location>
</feature>
<gene>
    <name evidence="2" type="ORF">K504DRAFT_538506</name>
</gene>
<name>A0A6G1JTW0_9PLEO</name>
<dbReference type="Proteomes" id="UP000799428">
    <property type="component" value="Unassembled WGS sequence"/>
</dbReference>
<evidence type="ECO:0000256" key="1">
    <source>
        <dbReference type="SAM" id="Phobius"/>
    </source>
</evidence>
<proteinExistence type="predicted"/>
<feature type="transmembrane region" description="Helical" evidence="1">
    <location>
        <begin position="461"/>
        <end position="479"/>
    </location>
</feature>
<keyword evidence="1" id="KW-0472">Membrane</keyword>
<dbReference type="EMBL" id="MU005784">
    <property type="protein sequence ID" value="KAF2704049.1"/>
    <property type="molecule type" value="Genomic_DNA"/>
</dbReference>
<dbReference type="AlphaFoldDB" id="A0A6G1JTW0"/>
<dbReference type="OrthoDB" id="5406607at2759"/>
<organism evidence="2 3">
    <name type="scientific">Pleomassaria siparia CBS 279.74</name>
    <dbReference type="NCBI Taxonomy" id="1314801"/>
    <lineage>
        <taxon>Eukaryota</taxon>
        <taxon>Fungi</taxon>
        <taxon>Dikarya</taxon>
        <taxon>Ascomycota</taxon>
        <taxon>Pezizomycotina</taxon>
        <taxon>Dothideomycetes</taxon>
        <taxon>Pleosporomycetidae</taxon>
        <taxon>Pleosporales</taxon>
        <taxon>Pleomassariaceae</taxon>
        <taxon>Pleomassaria</taxon>
    </lineage>
</organism>
<keyword evidence="1" id="KW-0812">Transmembrane</keyword>
<keyword evidence="3" id="KW-1185">Reference proteome</keyword>
<sequence length="557" mass="62472">MSNLPGHEPISISVPYGTSRNGSLLCLPARWTTLLRFFALNYVAHAFTIWTRPGESIAEKLFSIILALFFPVSGLGRGLDALYRHASFHTNGHYLRGIFGLGPDLNEYEIYKAARAGALGILIRNHIPKGKSRKESDSSCFSLNDKYWTDEVIVRGILKVHSINTFLPLHHTSPAYTISVRDDQQETYIHNLQWTRNISGVTSYRESSGYKVVELPYTLAKHIENVASTGSSMRDSKLQLSQNSSLLVSFLAALQIVDAAYALSRVTHGQLEDYGYSAFNLTVIPYLVMSFINLLGNLATPTYPNIYLVSTTALNEAKKRTLVFQGTIGFIQDAMLEQKPLQQSEYGIDYRRRIVPYSCSERRDLRSQDRGQSEAELGSLDAACTLDWTDSPIRICFNSSCESDHCGNFEVPSGRPGSRPYTLQRTLFKLTVLLIAISAHIVPTIWVGPNYEAPRRLDHKLVGPLWIVTGYAIGFWLLFYRFQMSILSHVGIRLTYTFFCAYGLTSKQKAFARTSSRIPILWLLLTVLGITIAVGNFYVVATQIFEFGNCINVSDSM</sequence>
<feature type="transmembrane region" description="Helical" evidence="1">
    <location>
        <begin position="275"/>
        <end position="295"/>
    </location>
</feature>
<accession>A0A6G1JTW0</accession>
<evidence type="ECO:0000313" key="3">
    <source>
        <dbReference type="Proteomes" id="UP000799428"/>
    </source>
</evidence>
<reference evidence="2" key="1">
    <citation type="journal article" date="2020" name="Stud. Mycol.">
        <title>101 Dothideomycetes genomes: a test case for predicting lifestyles and emergence of pathogens.</title>
        <authorList>
            <person name="Haridas S."/>
            <person name="Albert R."/>
            <person name="Binder M."/>
            <person name="Bloem J."/>
            <person name="Labutti K."/>
            <person name="Salamov A."/>
            <person name="Andreopoulos B."/>
            <person name="Baker S."/>
            <person name="Barry K."/>
            <person name="Bills G."/>
            <person name="Bluhm B."/>
            <person name="Cannon C."/>
            <person name="Castanera R."/>
            <person name="Culley D."/>
            <person name="Daum C."/>
            <person name="Ezra D."/>
            <person name="Gonzalez J."/>
            <person name="Henrissat B."/>
            <person name="Kuo A."/>
            <person name="Liang C."/>
            <person name="Lipzen A."/>
            <person name="Lutzoni F."/>
            <person name="Magnuson J."/>
            <person name="Mondo S."/>
            <person name="Nolan M."/>
            <person name="Ohm R."/>
            <person name="Pangilinan J."/>
            <person name="Park H.-J."/>
            <person name="Ramirez L."/>
            <person name="Alfaro M."/>
            <person name="Sun H."/>
            <person name="Tritt A."/>
            <person name="Yoshinaga Y."/>
            <person name="Zwiers L.-H."/>
            <person name="Turgeon B."/>
            <person name="Goodwin S."/>
            <person name="Spatafora J."/>
            <person name="Crous P."/>
            <person name="Grigoriev I."/>
        </authorList>
    </citation>
    <scope>NUCLEOTIDE SEQUENCE</scope>
    <source>
        <strain evidence="2">CBS 279.74</strain>
    </source>
</reference>
<evidence type="ECO:0000313" key="2">
    <source>
        <dbReference type="EMBL" id="KAF2704049.1"/>
    </source>
</evidence>
<keyword evidence="1" id="KW-1133">Transmembrane helix</keyword>
<feature type="transmembrane region" description="Helical" evidence="1">
    <location>
        <begin position="427"/>
        <end position="449"/>
    </location>
</feature>
<feature type="transmembrane region" description="Helical" evidence="1">
    <location>
        <begin position="520"/>
        <end position="541"/>
    </location>
</feature>